<evidence type="ECO:0000313" key="11">
    <source>
        <dbReference type="Proteomes" id="UP000050417"/>
    </source>
</evidence>
<dbReference type="PROSITE" id="PS50109">
    <property type="entry name" value="HIS_KIN"/>
    <property type="match status" value="1"/>
</dbReference>
<evidence type="ECO:0000256" key="7">
    <source>
        <dbReference type="PROSITE-ProRule" id="PRU00169"/>
    </source>
</evidence>
<protein>
    <recommendedName>
        <fullName evidence="2">histidine kinase</fullName>
        <ecNumber evidence="2">2.7.13.3</ecNumber>
    </recommendedName>
</protein>
<comment type="caution">
    <text evidence="10">The sequence shown here is derived from an EMBL/GenBank/DDBJ whole genome shotgun (WGS) entry which is preliminary data.</text>
</comment>
<dbReference type="InterPro" id="IPR036890">
    <property type="entry name" value="HATPase_C_sf"/>
</dbReference>
<dbReference type="InterPro" id="IPR004358">
    <property type="entry name" value="Sig_transdc_His_kin-like_C"/>
</dbReference>
<gene>
    <name evidence="10" type="ORF">ADN00_03010</name>
</gene>
<name>A0A0N8GNX5_9CHLR</name>
<accession>A0A0N8GNX5</accession>
<dbReference type="PANTHER" id="PTHR43547:SF2">
    <property type="entry name" value="HYBRID SIGNAL TRANSDUCTION HISTIDINE KINASE C"/>
    <property type="match status" value="1"/>
</dbReference>
<dbReference type="Gene3D" id="3.30.565.10">
    <property type="entry name" value="Histidine kinase-like ATPase, C-terminal domain"/>
    <property type="match status" value="1"/>
</dbReference>
<dbReference type="GO" id="GO:0000155">
    <property type="term" value="F:phosphorelay sensor kinase activity"/>
    <property type="evidence" value="ECO:0007669"/>
    <property type="project" value="TreeGrafter"/>
</dbReference>
<evidence type="ECO:0000256" key="2">
    <source>
        <dbReference type="ARBA" id="ARBA00012438"/>
    </source>
</evidence>
<dbReference type="Gene3D" id="3.40.50.2300">
    <property type="match status" value="1"/>
</dbReference>
<keyword evidence="3" id="KW-0597">Phosphoprotein</keyword>
<dbReference type="SUPFAM" id="SSF52172">
    <property type="entry name" value="CheY-like"/>
    <property type="match status" value="1"/>
</dbReference>
<dbReference type="PANTHER" id="PTHR43547">
    <property type="entry name" value="TWO-COMPONENT HISTIDINE KINASE"/>
    <property type="match status" value="1"/>
</dbReference>
<dbReference type="InterPro" id="IPR029016">
    <property type="entry name" value="GAF-like_dom_sf"/>
</dbReference>
<dbReference type="InterPro" id="IPR011006">
    <property type="entry name" value="CheY-like_superfamily"/>
</dbReference>
<reference evidence="10 11" key="1">
    <citation type="submission" date="2015-07" db="EMBL/GenBank/DDBJ databases">
        <title>Genome sequence of Ornatilinea apprima DSM 23815.</title>
        <authorList>
            <person name="Hemp J."/>
            <person name="Ward L.M."/>
            <person name="Pace L.A."/>
            <person name="Fischer W.W."/>
        </authorList>
    </citation>
    <scope>NUCLEOTIDE SEQUENCE [LARGE SCALE GENOMIC DNA]</scope>
    <source>
        <strain evidence="10 11">P3M-1</strain>
    </source>
</reference>
<feature type="domain" description="Histidine kinase" evidence="8">
    <location>
        <begin position="331"/>
        <end position="544"/>
    </location>
</feature>
<keyword evidence="11" id="KW-1185">Reference proteome</keyword>
<dbReference type="InterPro" id="IPR001789">
    <property type="entry name" value="Sig_transdc_resp-reg_receiver"/>
</dbReference>
<feature type="domain" description="Response regulatory" evidence="9">
    <location>
        <begin position="4"/>
        <end position="119"/>
    </location>
</feature>
<dbReference type="Pfam" id="PF13185">
    <property type="entry name" value="GAF_2"/>
    <property type="match status" value="1"/>
</dbReference>
<dbReference type="CDD" id="cd17574">
    <property type="entry name" value="REC_OmpR"/>
    <property type="match status" value="1"/>
</dbReference>
<organism evidence="10 11">
    <name type="scientific">Ornatilinea apprima</name>
    <dbReference type="NCBI Taxonomy" id="1134406"/>
    <lineage>
        <taxon>Bacteria</taxon>
        <taxon>Bacillati</taxon>
        <taxon>Chloroflexota</taxon>
        <taxon>Anaerolineae</taxon>
        <taxon>Anaerolineales</taxon>
        <taxon>Anaerolineaceae</taxon>
        <taxon>Ornatilinea</taxon>
    </lineage>
</organism>
<dbReference type="PROSITE" id="PS50110">
    <property type="entry name" value="RESPONSE_REGULATORY"/>
    <property type="match status" value="1"/>
</dbReference>
<keyword evidence="6" id="KW-0902">Two-component regulatory system</keyword>
<dbReference type="SMART" id="SM00387">
    <property type="entry name" value="HATPase_c"/>
    <property type="match status" value="1"/>
</dbReference>
<comment type="caution">
    <text evidence="7">Lacks conserved residue(s) required for the propagation of feature annotation.</text>
</comment>
<dbReference type="Proteomes" id="UP000050417">
    <property type="component" value="Unassembled WGS sequence"/>
</dbReference>
<dbReference type="STRING" id="1134406.ADN00_03010"/>
<dbReference type="PATRIC" id="fig|1134406.4.peg.2011"/>
<evidence type="ECO:0000259" key="9">
    <source>
        <dbReference type="PROSITE" id="PS50110"/>
    </source>
</evidence>
<dbReference type="InterPro" id="IPR003594">
    <property type="entry name" value="HATPase_dom"/>
</dbReference>
<evidence type="ECO:0000256" key="6">
    <source>
        <dbReference type="ARBA" id="ARBA00023012"/>
    </source>
</evidence>
<dbReference type="InterPro" id="IPR005467">
    <property type="entry name" value="His_kinase_dom"/>
</dbReference>
<dbReference type="InterPro" id="IPR003018">
    <property type="entry name" value="GAF"/>
</dbReference>
<dbReference type="OrthoDB" id="147020at2"/>
<dbReference type="PRINTS" id="PR00344">
    <property type="entry name" value="BCTRLSENSOR"/>
</dbReference>
<dbReference type="SMART" id="SM00448">
    <property type="entry name" value="REC"/>
    <property type="match status" value="1"/>
</dbReference>
<dbReference type="SMART" id="SM00065">
    <property type="entry name" value="GAF"/>
    <property type="match status" value="1"/>
</dbReference>
<evidence type="ECO:0000256" key="1">
    <source>
        <dbReference type="ARBA" id="ARBA00000085"/>
    </source>
</evidence>
<keyword evidence="4" id="KW-0808">Transferase</keyword>
<dbReference type="SUPFAM" id="SSF55781">
    <property type="entry name" value="GAF domain-like"/>
    <property type="match status" value="1"/>
</dbReference>
<keyword evidence="5" id="KW-0418">Kinase</keyword>
<evidence type="ECO:0000313" key="10">
    <source>
        <dbReference type="EMBL" id="KPL79314.1"/>
    </source>
</evidence>
<comment type="catalytic activity">
    <reaction evidence="1">
        <text>ATP + protein L-histidine = ADP + protein N-phospho-L-histidine.</text>
        <dbReference type="EC" id="2.7.13.3"/>
    </reaction>
</comment>
<dbReference type="EC" id="2.7.13.3" evidence="2"/>
<evidence type="ECO:0000256" key="3">
    <source>
        <dbReference type="ARBA" id="ARBA00022553"/>
    </source>
</evidence>
<dbReference type="AlphaFoldDB" id="A0A0N8GNX5"/>
<dbReference type="Gene3D" id="3.30.450.40">
    <property type="match status" value="1"/>
</dbReference>
<dbReference type="Pfam" id="PF02518">
    <property type="entry name" value="HATPase_c"/>
    <property type="match status" value="1"/>
</dbReference>
<evidence type="ECO:0000256" key="4">
    <source>
        <dbReference type="ARBA" id="ARBA00022679"/>
    </source>
</evidence>
<proteinExistence type="predicted"/>
<dbReference type="EMBL" id="LGCL01000014">
    <property type="protein sequence ID" value="KPL79314.1"/>
    <property type="molecule type" value="Genomic_DNA"/>
</dbReference>
<evidence type="ECO:0000259" key="8">
    <source>
        <dbReference type="PROSITE" id="PS50109"/>
    </source>
</evidence>
<dbReference type="RefSeq" id="WP_075061480.1">
    <property type="nucleotide sequence ID" value="NZ_LGCL01000014.1"/>
</dbReference>
<evidence type="ECO:0000256" key="5">
    <source>
        <dbReference type="ARBA" id="ARBA00022777"/>
    </source>
</evidence>
<sequence length="551" mass="60700">MKEKILVVENDPIIRDFLVRQSLEAAGYTVSASEDSSSALSTILKENPDAVVINLALPGLSGKDLIAALAAQHAELPIVVVSKKGGEADIISAFRLGAADYLVWPVREAEVVAVVERVLKQVRNRREREELAGKLQNANYLLQQRVRELTTIYGVGKMVTSITDQSLLFERILEGAISVTLSDMGWFLLLDEASREFRMVAQRNLPESLAQLLNQPWDDGLSSLVAMSGESLAVHGPALRRFKIASLGQAVLIVPVKVQKTVIGMLVMIRKQAKDYSNSEQHLLEAVTDYASISLANARLFRALEDRADSLQRLVENAQAGGRIHNDLMRSLKNELRSALQAVPGTESQAARAPISRWTTRPREQNGELNALVRRLSRIVESIQPLEGLPSPQDAPVNLSEVVYEAVEQFQHYARSSEITLVSDVPTTPLMVMGVREHFDEVLGGLLSNAIKFNRFAGQVSVHLKQVESTARIEIIDTGAGVPIDVFDTIKNRKQPRPGGQHYGGLGIGLELVNELVTRHRGKLWFNSKPGEGSHFSVAFPLISNQETETR</sequence>
<dbReference type="SUPFAM" id="SSF55874">
    <property type="entry name" value="ATPase domain of HSP90 chaperone/DNA topoisomerase II/histidine kinase"/>
    <property type="match status" value="1"/>
</dbReference>
<dbReference type="Pfam" id="PF00072">
    <property type="entry name" value="Response_reg"/>
    <property type="match status" value="1"/>
</dbReference>